<feature type="compositionally biased region" description="Basic and acidic residues" evidence="5">
    <location>
        <begin position="120"/>
        <end position="143"/>
    </location>
</feature>
<feature type="compositionally biased region" description="Polar residues" evidence="5">
    <location>
        <begin position="342"/>
        <end position="354"/>
    </location>
</feature>
<evidence type="ECO:0000256" key="5">
    <source>
        <dbReference type="SAM" id="MobiDB-lite"/>
    </source>
</evidence>
<dbReference type="SMART" id="SM00761">
    <property type="entry name" value="HDAC_interact"/>
    <property type="match status" value="1"/>
</dbReference>
<feature type="region of interest" description="Disordered" evidence="5">
    <location>
        <begin position="56"/>
        <end position="174"/>
    </location>
</feature>
<evidence type="ECO:0000256" key="4">
    <source>
        <dbReference type="PROSITE-ProRule" id="PRU00810"/>
    </source>
</evidence>
<feature type="compositionally biased region" description="Low complexity" evidence="5">
    <location>
        <begin position="1470"/>
        <end position="1493"/>
    </location>
</feature>
<keyword evidence="8" id="KW-1185">Reference proteome</keyword>
<feature type="compositionally biased region" description="Basic and acidic residues" evidence="5">
    <location>
        <begin position="74"/>
        <end position="86"/>
    </location>
</feature>
<dbReference type="PROSITE" id="PS51477">
    <property type="entry name" value="PAH"/>
    <property type="match status" value="2"/>
</dbReference>
<feature type="domain" description="Histone deacetylase interacting" evidence="6">
    <location>
        <begin position="1056"/>
        <end position="1157"/>
    </location>
</feature>
<feature type="region of interest" description="Disordered" evidence="5">
    <location>
        <begin position="1468"/>
        <end position="1519"/>
    </location>
</feature>
<feature type="compositionally biased region" description="Polar residues" evidence="5">
    <location>
        <begin position="447"/>
        <end position="463"/>
    </location>
</feature>
<reference evidence="7" key="1">
    <citation type="submission" date="2021-10" db="EMBL/GenBank/DDBJ databases">
        <title>De novo Genome Assembly of Clathrus columnatus (Basidiomycota, Fungi) Using Illumina and Nanopore Sequence Data.</title>
        <authorList>
            <person name="Ogiso-Tanaka E."/>
            <person name="Itagaki H."/>
            <person name="Hosoya T."/>
            <person name="Hosaka K."/>
        </authorList>
    </citation>
    <scope>NUCLEOTIDE SEQUENCE</scope>
    <source>
        <strain evidence="7">MO-923</strain>
    </source>
</reference>
<dbReference type="Pfam" id="PF16879">
    <property type="entry name" value="Sin3a_C"/>
    <property type="match status" value="1"/>
</dbReference>
<feature type="compositionally biased region" description="Basic and acidic residues" evidence="5">
    <location>
        <begin position="377"/>
        <end position="400"/>
    </location>
</feature>
<keyword evidence="2" id="KW-0678">Repressor</keyword>
<dbReference type="GO" id="GO:0070822">
    <property type="term" value="C:Sin3-type complex"/>
    <property type="evidence" value="ECO:0007669"/>
    <property type="project" value="TreeGrafter"/>
</dbReference>
<dbReference type="GO" id="GO:0003714">
    <property type="term" value="F:transcription corepressor activity"/>
    <property type="evidence" value="ECO:0007669"/>
    <property type="project" value="InterPro"/>
</dbReference>
<dbReference type="Gene3D" id="1.20.1160.11">
    <property type="entry name" value="Paired amphipathic helix"/>
    <property type="match status" value="4"/>
</dbReference>
<dbReference type="GO" id="GO:0000122">
    <property type="term" value="P:negative regulation of transcription by RNA polymerase II"/>
    <property type="evidence" value="ECO:0007669"/>
    <property type="project" value="TreeGrafter"/>
</dbReference>
<feature type="region of interest" description="Disordered" evidence="5">
    <location>
        <begin position="872"/>
        <end position="902"/>
    </location>
</feature>
<dbReference type="Proteomes" id="UP001050691">
    <property type="component" value="Unassembled WGS sequence"/>
</dbReference>
<evidence type="ECO:0000313" key="8">
    <source>
        <dbReference type="Proteomes" id="UP001050691"/>
    </source>
</evidence>
<accession>A0AAV5ABJ7</accession>
<evidence type="ECO:0000256" key="3">
    <source>
        <dbReference type="ARBA" id="ARBA00023242"/>
    </source>
</evidence>
<feature type="compositionally biased region" description="Basic and acidic residues" evidence="5">
    <location>
        <begin position="890"/>
        <end position="902"/>
    </location>
</feature>
<proteinExistence type="predicted"/>
<dbReference type="PANTHER" id="PTHR12346:SF0">
    <property type="entry name" value="SIN3A, ISOFORM G"/>
    <property type="match status" value="1"/>
</dbReference>
<comment type="caution">
    <text evidence="7">The sequence shown here is derived from an EMBL/GenBank/DDBJ whole genome shotgun (WGS) entry which is preliminary data.</text>
</comment>
<dbReference type="InterPro" id="IPR039774">
    <property type="entry name" value="Sin3-like"/>
</dbReference>
<feature type="compositionally biased region" description="Polar residues" evidence="5">
    <location>
        <begin position="838"/>
        <end position="848"/>
    </location>
</feature>
<feature type="compositionally biased region" description="Basic and acidic residues" evidence="5">
    <location>
        <begin position="430"/>
        <end position="442"/>
    </location>
</feature>
<feature type="region of interest" description="Disordered" evidence="5">
    <location>
        <begin position="800"/>
        <end position="858"/>
    </location>
</feature>
<feature type="region of interest" description="Disordered" evidence="5">
    <location>
        <begin position="194"/>
        <end position="246"/>
    </location>
</feature>
<dbReference type="Pfam" id="PF08295">
    <property type="entry name" value="Sin3_corepress"/>
    <property type="match status" value="1"/>
</dbReference>
<gene>
    <name evidence="7" type="ORF">Clacol_004765</name>
</gene>
<evidence type="ECO:0000313" key="7">
    <source>
        <dbReference type="EMBL" id="GJJ10538.1"/>
    </source>
</evidence>
<feature type="region of interest" description="Disordered" evidence="5">
    <location>
        <begin position="1"/>
        <end position="41"/>
    </location>
</feature>
<dbReference type="SUPFAM" id="SSF47762">
    <property type="entry name" value="PAH2 domain"/>
    <property type="match status" value="4"/>
</dbReference>
<dbReference type="InterPro" id="IPR013194">
    <property type="entry name" value="HDAC_interact_dom"/>
</dbReference>
<feature type="compositionally biased region" description="Polar residues" evidence="5">
    <location>
        <begin position="22"/>
        <end position="37"/>
    </location>
</feature>
<dbReference type="Pfam" id="PF02671">
    <property type="entry name" value="PAH"/>
    <property type="match status" value="3"/>
</dbReference>
<feature type="region of interest" description="Disordered" evidence="5">
    <location>
        <begin position="342"/>
        <end position="486"/>
    </location>
</feature>
<feature type="compositionally biased region" description="Basic and acidic residues" evidence="5">
    <location>
        <begin position="826"/>
        <end position="837"/>
    </location>
</feature>
<dbReference type="FunFam" id="1.20.1160.11:FF:000001">
    <property type="entry name" value="Paired amphipathic helix protein Sin3"/>
    <property type="match status" value="1"/>
</dbReference>
<evidence type="ECO:0000256" key="1">
    <source>
        <dbReference type="ARBA" id="ARBA00004123"/>
    </source>
</evidence>
<evidence type="ECO:0000256" key="2">
    <source>
        <dbReference type="ARBA" id="ARBA00022491"/>
    </source>
</evidence>
<evidence type="ECO:0000259" key="6">
    <source>
        <dbReference type="SMART" id="SM00761"/>
    </source>
</evidence>
<dbReference type="InterPro" id="IPR003822">
    <property type="entry name" value="PAH"/>
</dbReference>
<comment type="subcellular location">
    <subcellularLocation>
        <location evidence="1 4">Nucleus</location>
    </subcellularLocation>
</comment>
<name>A0AAV5ABJ7_9AGAM</name>
<sequence length="1798" mass="197313">MDSNELVSRLNPLHSVTLDLKSPNSPRSSTPVSQLPPSSFAPLSVTSITASINNHIPSYPDTETQSQWAQIITEHGKDEGNTKPEVDDNSSVPRGTENPTHDAQVAGHKPASSLSPPPEQRFDDDKIAGIQDQRDSEEDKLGVVEEPLLSRQEQEQPSPKASPAPGTDSQFGSILNTNVNVSLGADLELAGEQRSGTPQLPQQEHIRTHNASDTSPFPPLSYAQRSGTGFANADSPGGGSAITAGVSPDPNRSLNVNDALGYLDEVKNRFQTKPDVYNHFLEIMKDFKSKRIDTPRVIERVSLLFAGHPTLIQGFNTFLPPGYRIECMTDREDGGSMIRVTTPQGTMMQSQNTKAGEDSTSHSQIQTTWIVGASVENGHKDEKKEKEDICGTRSKGEESCQPHGSSALPLSHPDSLNTNLPVGIDPQPVDEQRQQQHQREVPHPSSLLVQQEQSARPNDSNFRPNPVSTSPSSPSSSPPPPHFYRAMSASVSTPASVLASVSGGGSANISGMGLGSFASATAITTSTAVFGSLDPTRSLNVNDALGYLDEVKNRFQTNPDVYNHFLEIMKDFKSQRIECMVDPNDGGNSMIRVTTPQGTMMQSARGVSGGEKAGDVHLSLGHSRFHPPESHFALEHVDTPMPVSPVVGATVINDAPSALSAAASSIDGVNASIPAGASLFAAATSATSNSTSSFPPGTHPSELQPTEQALEYVNRIKERYADDPASYQLFLDLLRDFNTNPEEVLKHIVFLFSNAPDLLEEFKMFLPKDGTGFGVNAGDNGTAEGQSNLMKMFTQSVETIQAQMQAQQQARTQAQGPDAPTKVRRKDKDRGDDKERTQLQGSATTTSPQKRKRKTVEKDVGGIASSILKTLSGGAATGMGPSKAKKSKLHHDTPASHRDSDREVAGLPYNDVYQQQPQLAHSHPDIYSQAQFHPPIQHPSHLHYQTQLETQILQDSTFFDRVHHFLENRETYDEFLKLINLFTQELINLRTLVFQAKSFLGDSDLMTQFREMVGWEERSGGGGNNDTGGGMTNVDGVSSTSASNVGQVVKPNKADLSIQYGPSYRRLPPSETQVVCSGRDAFCNSVLNDEWVSHPSWVSEDSGFVAHKKNVYEEALHRSEEERHEYDFYLEAMNKTVSALEPSHIKILQMSDPDRTNYKFKPNWNGMLKTIHQRLLKKVYGRDAGMEVVQAIQDNPALAIPIVFQRLKQKEEEWKRAQREWNKVWREVDARNYWKSLDHQGVTFKMSDKKTITTKAFVTNIELVRQQQMAKRASLIDSTFGRGPPQVTPPAVALSESSSSSQIAHPQAQTNCHNYSRPRYQLAYTTEDISVLQDAIKLVLSFLDRSHGTIPVYDRKKIEQFIRYFTPLFFMFYQREFDSAFVVGGGATVGGPDLEDTVLGDGFGFADDDGSGFGFGNNIGSSSSVAGSTRSKNGKRVSGDIRKKVLKASQSQSQSLLQVQLERSARRTRSVASASASVSASAPPSVPASRAPSPNAPGLADVEMRDNGSTGAKKPALTLTGPSIVNSLPSGKLLNNASVGFQLSTSGLRKQHSRRGLFFANTPLYVLLRLLNLLYARLLLCKRLGAELAEAEKATIAVDQQRNPNDTAFVPGTLPGSPTVFANVSTTGLDTTLTFGAEHFYGHLLECCERLFDNQIDQATFEDTARYMFGMKAYTVFTIDKVIGAVIKQVQLILLDNKSKELVQLLQKERENPSMSLQDQNNYREKAGAIVGSDDHFYRINYLLDLRSFTIQLLSKDDSKDEDTQAMVEKWRKYIDAFQADSDPSALIPRGRYPFLRR</sequence>
<dbReference type="PANTHER" id="PTHR12346">
    <property type="entry name" value="SIN3B-RELATED"/>
    <property type="match status" value="1"/>
</dbReference>
<protein>
    <recommendedName>
        <fullName evidence="6">Histone deacetylase interacting domain-containing protein</fullName>
    </recommendedName>
</protein>
<dbReference type="InterPro" id="IPR036600">
    <property type="entry name" value="PAH_sf"/>
</dbReference>
<dbReference type="EMBL" id="BPWL01000005">
    <property type="protein sequence ID" value="GJJ10538.1"/>
    <property type="molecule type" value="Genomic_DNA"/>
</dbReference>
<keyword evidence="3 4" id="KW-0539">Nucleus</keyword>
<organism evidence="7 8">
    <name type="scientific">Clathrus columnatus</name>
    <dbReference type="NCBI Taxonomy" id="1419009"/>
    <lineage>
        <taxon>Eukaryota</taxon>
        <taxon>Fungi</taxon>
        <taxon>Dikarya</taxon>
        <taxon>Basidiomycota</taxon>
        <taxon>Agaricomycotina</taxon>
        <taxon>Agaricomycetes</taxon>
        <taxon>Phallomycetidae</taxon>
        <taxon>Phallales</taxon>
        <taxon>Clathraceae</taxon>
        <taxon>Clathrus</taxon>
    </lineage>
</organism>
<dbReference type="InterPro" id="IPR031693">
    <property type="entry name" value="Sin3_C"/>
</dbReference>
<feature type="compositionally biased region" description="Low complexity" evidence="5">
    <location>
        <begin position="466"/>
        <end position="475"/>
    </location>
</feature>
<feature type="compositionally biased region" description="Polar residues" evidence="5">
    <location>
        <begin position="56"/>
        <end position="70"/>
    </location>
</feature>
<feature type="compositionally biased region" description="Low complexity" evidence="5">
    <location>
        <begin position="801"/>
        <end position="815"/>
    </location>
</feature>